<dbReference type="OrthoDB" id="5298540at2"/>
<proteinExistence type="predicted"/>
<evidence type="ECO:0000313" key="2">
    <source>
        <dbReference type="Proteomes" id="UP000291562"/>
    </source>
</evidence>
<dbReference type="EMBL" id="CP035704">
    <property type="protein sequence ID" value="QBB72759.1"/>
    <property type="molecule type" value="Genomic_DNA"/>
</dbReference>
<dbReference type="AlphaFoldDB" id="A0A411HQH0"/>
<name>A0A411HQH0_9GAMM</name>
<gene>
    <name evidence="1" type="ORF">ELE36_18015</name>
</gene>
<dbReference type="KEGG" id="xbc:ELE36_18015"/>
<evidence type="ECO:0000313" key="1">
    <source>
        <dbReference type="EMBL" id="QBB72759.1"/>
    </source>
</evidence>
<dbReference type="Proteomes" id="UP000291562">
    <property type="component" value="Chromosome"/>
</dbReference>
<keyword evidence="2" id="KW-1185">Reference proteome</keyword>
<organism evidence="1 2">
    <name type="scientific">Pseudolysobacter antarcticus</name>
    <dbReference type="NCBI Taxonomy" id="2511995"/>
    <lineage>
        <taxon>Bacteria</taxon>
        <taxon>Pseudomonadati</taxon>
        <taxon>Pseudomonadota</taxon>
        <taxon>Gammaproteobacteria</taxon>
        <taxon>Lysobacterales</taxon>
        <taxon>Rhodanobacteraceae</taxon>
        <taxon>Pseudolysobacter</taxon>
    </lineage>
</organism>
<protein>
    <submittedName>
        <fullName evidence="1">Uncharacterized protein</fullName>
    </submittedName>
</protein>
<reference evidence="1 2" key="1">
    <citation type="submission" date="2019-01" db="EMBL/GenBank/DDBJ databases">
        <title>Pseudolysobacter antarctica gen. nov., sp. nov., isolated from Fildes Peninsula, Antarctica.</title>
        <authorList>
            <person name="Wei Z."/>
            <person name="Peng F."/>
        </authorList>
    </citation>
    <scope>NUCLEOTIDE SEQUENCE [LARGE SCALE GENOMIC DNA]</scope>
    <source>
        <strain evidence="1 2">AQ6-296</strain>
    </source>
</reference>
<sequence>MLEGGLKTTVEPFPETQVEFQRILDELALLDHNDLTTRLQVGGFLREPKEIAGVMQRCQECIYYLPHRKWCDLPELPVPVEPNWWCRLWKV</sequence>
<accession>A0A411HQH0</accession>